<dbReference type="Proteomes" id="UP001165740">
    <property type="component" value="Chromosome 9"/>
</dbReference>
<dbReference type="PANTHER" id="PTHR21037:SF2">
    <property type="entry name" value="SIMILAR TO NOVEL PROTEIN"/>
    <property type="match status" value="1"/>
</dbReference>
<dbReference type="AlphaFoldDB" id="A0A9W3BFQ7"/>
<dbReference type="GeneID" id="106074514"/>
<dbReference type="InterPro" id="IPR040807">
    <property type="entry name" value="DUF5522"/>
</dbReference>
<proteinExistence type="predicted"/>
<keyword evidence="1" id="KW-1185">Reference proteome</keyword>
<dbReference type="PANTHER" id="PTHR21037">
    <property type="entry name" value="39S RIBOSOMAL PROTEIN L14, MITOCHONDRIAL"/>
    <property type="match status" value="1"/>
</dbReference>
<gene>
    <name evidence="2" type="primary">LOC106074514</name>
</gene>
<reference evidence="2" key="1">
    <citation type="submission" date="2025-08" db="UniProtKB">
        <authorList>
            <consortium name="RefSeq"/>
        </authorList>
    </citation>
    <scope>IDENTIFICATION</scope>
</reference>
<evidence type="ECO:0000313" key="2">
    <source>
        <dbReference type="RefSeq" id="XP_055898270.1"/>
    </source>
</evidence>
<dbReference type="RefSeq" id="XP_055898270.1">
    <property type="nucleotide sequence ID" value="XM_056042295.1"/>
</dbReference>
<evidence type="ECO:0000313" key="1">
    <source>
        <dbReference type="Proteomes" id="UP001165740"/>
    </source>
</evidence>
<accession>A0A9W3BFQ7</accession>
<protein>
    <submittedName>
        <fullName evidence="2">Uncharacterized protein LOC106074514</fullName>
    </submittedName>
</protein>
<dbReference type="Pfam" id="PF17653">
    <property type="entry name" value="DUF5522"/>
    <property type="match status" value="1"/>
</dbReference>
<name>A0A9W3BFQ7_BIOGL</name>
<organism evidence="1 2">
    <name type="scientific">Biomphalaria glabrata</name>
    <name type="common">Bloodfluke planorb</name>
    <name type="synonym">Freshwater snail</name>
    <dbReference type="NCBI Taxonomy" id="6526"/>
    <lineage>
        <taxon>Eukaryota</taxon>
        <taxon>Metazoa</taxon>
        <taxon>Spiralia</taxon>
        <taxon>Lophotrochozoa</taxon>
        <taxon>Mollusca</taxon>
        <taxon>Gastropoda</taxon>
        <taxon>Heterobranchia</taxon>
        <taxon>Euthyneura</taxon>
        <taxon>Panpulmonata</taxon>
        <taxon>Hygrophila</taxon>
        <taxon>Lymnaeoidea</taxon>
        <taxon>Planorbidae</taxon>
        <taxon>Biomphalaria</taxon>
    </lineage>
</organism>
<dbReference type="OrthoDB" id="274765at2759"/>
<sequence>MQKLGNRPSCVFKKSLLLFTSKTPINKMDKVDDKSNTCVASEKDENLIVNKEQSNSFDDKNWLCSDLNVFLESVDLKRLDDKEICIHKKHQEALKNMKETYKDPETGYKVFTRLAHLKRGNCCGNACRHCPFGQVAAPENRKKKFNTAFYY</sequence>